<organism evidence="1">
    <name type="scientific">Hyperionvirus sp</name>
    <dbReference type="NCBI Taxonomy" id="2487770"/>
    <lineage>
        <taxon>Viruses</taxon>
        <taxon>Varidnaviria</taxon>
        <taxon>Bamfordvirae</taxon>
        <taxon>Nucleocytoviricota</taxon>
        <taxon>Megaviricetes</taxon>
        <taxon>Imitervirales</taxon>
        <taxon>Mimiviridae</taxon>
        <taxon>Klosneuvirinae</taxon>
    </lineage>
</organism>
<protein>
    <submittedName>
        <fullName evidence="1">Uncharacterized protein</fullName>
    </submittedName>
</protein>
<dbReference type="EMBL" id="MK072383">
    <property type="protein sequence ID" value="AYV82574.1"/>
    <property type="molecule type" value="Genomic_DNA"/>
</dbReference>
<accession>A0A3G5A7U1</accession>
<dbReference type="Gene3D" id="4.10.1000.40">
    <property type="match status" value="1"/>
</dbReference>
<evidence type="ECO:0000313" key="1">
    <source>
        <dbReference type="EMBL" id="AYV82574.1"/>
    </source>
</evidence>
<sequence>MLAYWSRSAVRSSYGAGSRANICPKGLACRDECKRVHEGRRPGLCRNGKGCSRLDCWYTHPVMKAADICPKALLCRGECKLLHPRRRRGECRDGEYCDKIGRCLYSHPLPSPCYFGFECSSKKTCERKHESKEEYYLRLAKERPALAFATTFTRASVDNSIDSEHNMVRHKCYCARCHERMVGSNLWCSDQCGGFTSSCRQGKGMYNGTHGERGASGCYHEHSRCNMPGCERQCDTNGDDYSLVAHPFCKHHAPKCACGLPAFTQESSAVYVTPNEAELASMTASYEAKCIRCYNYERTRCNMPHCEKLRISKNNLRKAHAFCKDHARKCICGKPTHTNKDWTSMANPTQLELDEMKLSYYAKCDNCCSVPECKMERAFYQWPFCTVHAPKCHCGAPTHIVDGWTKGNFAFPVHSPADLDAMITSYDAKCRRCLDEFMKTTVFGTSRPSRIKCHLSSCPRPVQVIYRPLHTRVFDQVKKRYVVITENKWLPQIACDHCAPKCGCGQPCLSHNDKHKGYFPECCGCLELKAKPGAASTSPFVQTQMNLTFGPYRLF</sequence>
<gene>
    <name evidence="1" type="ORF">Hyperionvirus1_153</name>
</gene>
<name>A0A3G5A7U1_9VIRU</name>
<reference evidence="1" key="1">
    <citation type="submission" date="2018-10" db="EMBL/GenBank/DDBJ databases">
        <title>Hidden diversity of soil giant viruses.</title>
        <authorList>
            <person name="Schulz F."/>
            <person name="Alteio L."/>
            <person name="Goudeau D."/>
            <person name="Ryan E.M."/>
            <person name="Malmstrom R.R."/>
            <person name="Blanchard J."/>
            <person name="Woyke T."/>
        </authorList>
    </citation>
    <scope>NUCLEOTIDE SEQUENCE</scope>
    <source>
        <strain evidence="1">HYV1</strain>
    </source>
</reference>
<proteinExistence type="predicted"/>